<evidence type="ECO:0000313" key="3">
    <source>
        <dbReference type="Proteomes" id="UP000233556"/>
    </source>
</evidence>
<reference evidence="3" key="2">
    <citation type="submission" date="2017-12" db="EMBL/GenBank/DDBJ databases">
        <title>Genome sequence of the Bar-tailed Godwit (Limosa lapponica baueri).</title>
        <authorList>
            <person name="Lima N.C.B."/>
            <person name="Parody-Merino A.M."/>
            <person name="Battley P.F."/>
            <person name="Fidler A.E."/>
            <person name="Prosdocimi F."/>
        </authorList>
    </citation>
    <scope>NUCLEOTIDE SEQUENCE [LARGE SCALE GENOMIC DNA]</scope>
</reference>
<reference evidence="3" key="1">
    <citation type="submission" date="2017-11" db="EMBL/GenBank/DDBJ databases">
        <authorList>
            <person name="Lima N.C."/>
            <person name="Parody-Merino A.M."/>
            <person name="Battley P.F."/>
            <person name="Fidler A.E."/>
            <person name="Prosdocimi F."/>
        </authorList>
    </citation>
    <scope>NUCLEOTIDE SEQUENCE [LARGE SCALE GENOMIC DNA]</scope>
</reference>
<feature type="region of interest" description="Disordered" evidence="1">
    <location>
        <begin position="240"/>
        <end position="261"/>
    </location>
</feature>
<dbReference type="AlphaFoldDB" id="A0A2I0TYY5"/>
<keyword evidence="2" id="KW-0808">Transferase</keyword>
<proteinExistence type="predicted"/>
<dbReference type="GO" id="GO:0003964">
    <property type="term" value="F:RNA-directed DNA polymerase activity"/>
    <property type="evidence" value="ECO:0007669"/>
    <property type="project" value="UniProtKB-KW"/>
</dbReference>
<name>A0A2I0TYY5_LIMLA</name>
<evidence type="ECO:0000313" key="2">
    <source>
        <dbReference type="EMBL" id="PKU39034.1"/>
    </source>
</evidence>
<gene>
    <name evidence="2" type="ORF">llap_10661</name>
</gene>
<protein>
    <submittedName>
        <fullName evidence="2">Rna-directed dna polymerase from mobile element jockey-like</fullName>
    </submittedName>
</protein>
<sequence>MSRDSSPGERLPQLPLGDNHVNLIHGTGLTKQDRQKTVENHEVTTMVAWYLLLGEGWLESCLAEKDLRVLVICWLNMSQQCVQVAKKAKSILACIRNSVIDSSICSCAQKAQAKSNRPEEEVYTIRMIYLENKAAGLHALDMVSHSFLLENFILPQHGSTLNWVKSWLEGWAQRVVMNGVKSSRQPVTSAIPQGLVFGLILFNIFINDLDQGIECSLSKFAENTKLGGSVDLLEKGFAEGSGQAGSKGQGQWDEVQIKTTP</sequence>
<keyword evidence="2" id="KW-0548">Nucleotidyltransferase</keyword>
<dbReference type="OrthoDB" id="416454at2759"/>
<organism evidence="2 3">
    <name type="scientific">Limosa lapponica baueri</name>
    <dbReference type="NCBI Taxonomy" id="1758121"/>
    <lineage>
        <taxon>Eukaryota</taxon>
        <taxon>Metazoa</taxon>
        <taxon>Chordata</taxon>
        <taxon>Craniata</taxon>
        <taxon>Vertebrata</taxon>
        <taxon>Euteleostomi</taxon>
        <taxon>Archelosauria</taxon>
        <taxon>Archosauria</taxon>
        <taxon>Dinosauria</taxon>
        <taxon>Saurischia</taxon>
        <taxon>Theropoda</taxon>
        <taxon>Coelurosauria</taxon>
        <taxon>Aves</taxon>
        <taxon>Neognathae</taxon>
        <taxon>Neoaves</taxon>
        <taxon>Charadriiformes</taxon>
        <taxon>Scolopacidae</taxon>
        <taxon>Limosa</taxon>
    </lineage>
</organism>
<dbReference type="EMBL" id="KZ506592">
    <property type="protein sequence ID" value="PKU39034.1"/>
    <property type="molecule type" value="Genomic_DNA"/>
</dbReference>
<keyword evidence="2" id="KW-0695">RNA-directed DNA polymerase</keyword>
<dbReference type="PANTHER" id="PTHR33332">
    <property type="entry name" value="REVERSE TRANSCRIPTASE DOMAIN-CONTAINING PROTEIN"/>
    <property type="match status" value="1"/>
</dbReference>
<dbReference type="Proteomes" id="UP000233556">
    <property type="component" value="Unassembled WGS sequence"/>
</dbReference>
<keyword evidence="3" id="KW-1185">Reference proteome</keyword>
<evidence type="ECO:0000256" key="1">
    <source>
        <dbReference type="SAM" id="MobiDB-lite"/>
    </source>
</evidence>
<accession>A0A2I0TYY5</accession>